<name>A0A5C6FQF8_9PLAN</name>
<evidence type="ECO:0000256" key="1">
    <source>
        <dbReference type="SAM" id="MobiDB-lite"/>
    </source>
</evidence>
<reference evidence="2 3" key="1">
    <citation type="submission" date="2019-02" db="EMBL/GenBank/DDBJ databases">
        <title>Deep-cultivation of Planctomycetes and their phenomic and genomic characterization uncovers novel biology.</title>
        <authorList>
            <person name="Wiegand S."/>
            <person name="Jogler M."/>
            <person name="Boedeker C."/>
            <person name="Pinto D."/>
            <person name="Vollmers J."/>
            <person name="Rivas-Marin E."/>
            <person name="Kohn T."/>
            <person name="Peeters S.H."/>
            <person name="Heuer A."/>
            <person name="Rast P."/>
            <person name="Oberbeckmann S."/>
            <person name="Bunk B."/>
            <person name="Jeske O."/>
            <person name="Meyerdierks A."/>
            <person name="Storesund J.E."/>
            <person name="Kallscheuer N."/>
            <person name="Luecker S."/>
            <person name="Lage O.M."/>
            <person name="Pohl T."/>
            <person name="Merkel B.J."/>
            <person name="Hornburger P."/>
            <person name="Mueller R.-W."/>
            <person name="Bruemmer F."/>
            <person name="Labrenz M."/>
            <person name="Spormann A.M."/>
            <person name="Op Den Camp H."/>
            <person name="Overmann J."/>
            <person name="Amann R."/>
            <person name="Jetten M.S.M."/>
            <person name="Mascher T."/>
            <person name="Medema M.H."/>
            <person name="Devos D.P."/>
            <person name="Kaster A.-K."/>
            <person name="Ovreas L."/>
            <person name="Rohde M."/>
            <person name="Galperin M.Y."/>
            <person name="Jogler C."/>
        </authorList>
    </citation>
    <scope>NUCLEOTIDE SEQUENCE [LARGE SCALE GENOMIC DNA]</scope>
    <source>
        <strain evidence="2 3">V7</strain>
    </source>
</reference>
<feature type="region of interest" description="Disordered" evidence="1">
    <location>
        <begin position="85"/>
        <end position="112"/>
    </location>
</feature>
<accession>A0A5C6FQF8</accession>
<feature type="compositionally biased region" description="Basic and acidic residues" evidence="1">
    <location>
        <begin position="89"/>
        <end position="98"/>
    </location>
</feature>
<comment type="caution">
    <text evidence="2">The sequence shown here is derived from an EMBL/GenBank/DDBJ whole genome shotgun (WGS) entry which is preliminary data.</text>
</comment>
<evidence type="ECO:0000313" key="2">
    <source>
        <dbReference type="EMBL" id="TWU62331.1"/>
    </source>
</evidence>
<gene>
    <name evidence="2" type="ORF">V7x_40600</name>
</gene>
<sequence>MTYCPTAITMSTRNLRYFLWFISAAAFFGGILVVHAATTVPLLGPSADTNSAVPLRANESRDEGATRQRLSSRDFAGLWAKPMQAPAHDQNDLGDHQPETTGDASKPEEPEPQVQATLLGTISDTDASMARAWVHVDGEQRMLREGDPLTHGPDAPVVAEIQPTFIRLTSHEDTFTLDLADDSVFAKRTDASSDNAELK</sequence>
<dbReference type="Proteomes" id="UP000316476">
    <property type="component" value="Unassembled WGS sequence"/>
</dbReference>
<evidence type="ECO:0000313" key="3">
    <source>
        <dbReference type="Proteomes" id="UP000316476"/>
    </source>
</evidence>
<dbReference type="EMBL" id="SJPZ01000002">
    <property type="protein sequence ID" value="TWU62331.1"/>
    <property type="molecule type" value="Genomic_DNA"/>
</dbReference>
<dbReference type="AlphaFoldDB" id="A0A5C6FQF8"/>
<proteinExistence type="predicted"/>
<organism evidence="2 3">
    <name type="scientific">Crateriforma conspicua</name>
    <dbReference type="NCBI Taxonomy" id="2527996"/>
    <lineage>
        <taxon>Bacteria</taxon>
        <taxon>Pseudomonadati</taxon>
        <taxon>Planctomycetota</taxon>
        <taxon>Planctomycetia</taxon>
        <taxon>Planctomycetales</taxon>
        <taxon>Planctomycetaceae</taxon>
        <taxon>Crateriforma</taxon>
    </lineage>
</organism>
<protein>
    <recommendedName>
        <fullName evidence="4">Type II secretion system protein GspC N-terminal domain-containing protein</fullName>
    </recommendedName>
</protein>
<evidence type="ECO:0008006" key="4">
    <source>
        <dbReference type="Google" id="ProtNLM"/>
    </source>
</evidence>